<dbReference type="Proteomes" id="UP001148662">
    <property type="component" value="Unassembled WGS sequence"/>
</dbReference>
<evidence type="ECO:0000313" key="2">
    <source>
        <dbReference type="Proteomes" id="UP001148662"/>
    </source>
</evidence>
<evidence type="ECO:0000313" key="1">
    <source>
        <dbReference type="EMBL" id="KAJ3553755.1"/>
    </source>
</evidence>
<proteinExistence type="predicted"/>
<keyword evidence="2" id="KW-1185">Reference proteome</keyword>
<reference evidence="1" key="1">
    <citation type="submission" date="2022-07" db="EMBL/GenBank/DDBJ databases">
        <title>Genome Sequence of Phlebia brevispora.</title>
        <authorList>
            <person name="Buettner E."/>
        </authorList>
    </citation>
    <scope>NUCLEOTIDE SEQUENCE</scope>
    <source>
        <strain evidence="1">MPL23</strain>
    </source>
</reference>
<name>A0ACC1T5N6_9APHY</name>
<sequence length="624" mass="70925">MTADRWTACARSMKQHDESMVHGWKEEIDTLLVFAGLFSAVLTAFTVESYQNLQADPQAQMIGLLQTISLQLQSQLNASILNDVGSSRSFSPGGSFQPTGSARRVNTLWFSALVCSLVVALVGILAKQWLREYISEVPSSPRESVRLRQYRYNGLLRWRVGEIMAVLPIILETSLVLFLIGLVDFLWSYDGFVAFVVTLLVAVSLVSYCLTTLLPAFSADSPFKSPQSWAFLKIMHYIRPRRFFRPLSTFQQLMRRRSIITSLLHQVDGDAPNKLPENWRDREIHFVKRDGNVLDHHALAWTYKTSFDDDLLDYLVPCLSDVSPEATASFAFEVIARKGECTVPVLLESIRSNRPELGLEKFISRAGSRGKERLMVILLDLLPRMVYDTQHNRVSVMDVMHTLRKLVVESELAFCELPLHRRTLDTLASLLDEKLWPQRVQLAALDLLSAMTDMRCNMLYCPEGVSFTNCAKAKAHGPNLSGIHNVALCARNSIHKREFNTFRRASSILLTRLSSLHGFIQDPEWCGRSWLQGFLQDIEKYFRIQNRTHSRYSVTVRIPWCSGLLYLAEQDRSLLSHALITTLEDGICLGLLTCVAEEKDAMSRLKEMYLMDVWTTSVDSSEII</sequence>
<gene>
    <name evidence="1" type="ORF">NM688_g3446</name>
</gene>
<accession>A0ACC1T5N6</accession>
<comment type="caution">
    <text evidence="1">The sequence shown here is derived from an EMBL/GenBank/DDBJ whole genome shotgun (WGS) entry which is preliminary data.</text>
</comment>
<protein>
    <submittedName>
        <fullName evidence="1">Uncharacterized protein</fullName>
    </submittedName>
</protein>
<dbReference type="EMBL" id="JANHOG010000502">
    <property type="protein sequence ID" value="KAJ3553755.1"/>
    <property type="molecule type" value="Genomic_DNA"/>
</dbReference>
<organism evidence="1 2">
    <name type="scientific">Phlebia brevispora</name>
    <dbReference type="NCBI Taxonomy" id="194682"/>
    <lineage>
        <taxon>Eukaryota</taxon>
        <taxon>Fungi</taxon>
        <taxon>Dikarya</taxon>
        <taxon>Basidiomycota</taxon>
        <taxon>Agaricomycotina</taxon>
        <taxon>Agaricomycetes</taxon>
        <taxon>Polyporales</taxon>
        <taxon>Meruliaceae</taxon>
        <taxon>Phlebia</taxon>
    </lineage>
</organism>